<reference evidence="2 3" key="1">
    <citation type="submission" date="2021-01" db="EMBL/GenBank/DDBJ databases">
        <title>Whole genome shotgun sequence of Actinoplanes humidus NBRC 14915.</title>
        <authorList>
            <person name="Komaki H."/>
            <person name="Tamura T."/>
        </authorList>
    </citation>
    <scope>NUCLEOTIDE SEQUENCE [LARGE SCALE GENOMIC DNA]</scope>
    <source>
        <strain evidence="2 3">NBRC 14915</strain>
    </source>
</reference>
<dbReference type="Proteomes" id="UP000603200">
    <property type="component" value="Unassembled WGS sequence"/>
</dbReference>
<evidence type="ECO:0000256" key="1">
    <source>
        <dbReference type="SAM" id="MobiDB-lite"/>
    </source>
</evidence>
<gene>
    <name evidence="2" type="ORF">Ahu01nite_054890</name>
</gene>
<accession>A0ABQ3ZW41</accession>
<keyword evidence="3" id="KW-1185">Reference proteome</keyword>
<dbReference type="EMBL" id="BOMN01000074">
    <property type="protein sequence ID" value="GIE22387.1"/>
    <property type="molecule type" value="Genomic_DNA"/>
</dbReference>
<feature type="compositionally biased region" description="Basic residues" evidence="1">
    <location>
        <begin position="59"/>
        <end position="69"/>
    </location>
</feature>
<evidence type="ECO:0000313" key="2">
    <source>
        <dbReference type="EMBL" id="GIE22387.1"/>
    </source>
</evidence>
<protein>
    <submittedName>
        <fullName evidence="2">Uncharacterized protein</fullName>
    </submittedName>
</protein>
<sequence length="146" mass="15590">MTVFYCARCSRALTPDLAALPAMPTPPNDPIRPNGQDVAPSTVPRGRYAIESEEDTVSMRRHGHDKALRHSTGQNHAPVVIHPEDATSLEYLPGLANAVGCCGPDGTHGPNQACPCGTTLATLTADCMGPYELRLDPLRVFALDDN</sequence>
<comment type="caution">
    <text evidence="2">The sequence shown here is derived from an EMBL/GenBank/DDBJ whole genome shotgun (WGS) entry which is preliminary data.</text>
</comment>
<proteinExistence type="predicted"/>
<evidence type="ECO:0000313" key="3">
    <source>
        <dbReference type="Proteomes" id="UP000603200"/>
    </source>
</evidence>
<feature type="region of interest" description="Disordered" evidence="1">
    <location>
        <begin position="24"/>
        <end position="43"/>
    </location>
</feature>
<feature type="region of interest" description="Disordered" evidence="1">
    <location>
        <begin position="56"/>
        <end position="77"/>
    </location>
</feature>
<name>A0ABQ3ZW41_9ACTN</name>
<dbReference type="RefSeq" id="WP_203839480.1">
    <property type="nucleotide sequence ID" value="NZ_BAAATV010000042.1"/>
</dbReference>
<organism evidence="2 3">
    <name type="scientific">Winogradskya humida</name>
    <dbReference type="NCBI Taxonomy" id="113566"/>
    <lineage>
        <taxon>Bacteria</taxon>
        <taxon>Bacillati</taxon>
        <taxon>Actinomycetota</taxon>
        <taxon>Actinomycetes</taxon>
        <taxon>Micromonosporales</taxon>
        <taxon>Micromonosporaceae</taxon>
        <taxon>Winogradskya</taxon>
    </lineage>
</organism>